<evidence type="ECO:0000259" key="2">
    <source>
        <dbReference type="Pfam" id="PF14392"/>
    </source>
</evidence>
<protein>
    <recommendedName>
        <fullName evidence="5">CCHC-type domain-containing protein</fullName>
    </recommendedName>
</protein>
<dbReference type="InParanoid" id="A0A7N2LWD1"/>
<gene>
    <name evidence="3" type="primary">LOC115950861</name>
</gene>
<name>A0A7N2LWD1_QUELO</name>
<dbReference type="Gramene" id="QL06p022045:mrna">
    <property type="protein sequence ID" value="QL06p022045:mrna:CDS:1"/>
    <property type="gene ID" value="QL06p022045"/>
</dbReference>
<keyword evidence="4" id="KW-1185">Reference proteome</keyword>
<dbReference type="InterPro" id="IPR040256">
    <property type="entry name" value="At4g02000-like"/>
</dbReference>
<sequence>MEDINREWNKLTLSEREEKDIDHLGKQKTEREYILAAKFLSRRVLNIENVSRAFRPLWRTQKGFRIRKAGEHKLLFVFDSKDDAENVVMCEPWSFDNHLVLFQGYDDDIPLNNLKFNTATFWVQIHNLPVRYMNYEVAEGIGETLGTVVKLEDKTKMEGGSFMRVRVVIDISQPLCRCRKIILSEGSVWWVSLKYERLRSICYWCGLVSHENKDCELWIKSKGTLTVDKQQFGPWICAPQFNPSRKTFVEVRGYYDDIEENKEMKPLITNGDGVDVVAPAAVRDADAGMQQGFWWQRLALMFQ</sequence>
<dbReference type="Pfam" id="PF14392">
    <property type="entry name" value="zf-CCHC_4"/>
    <property type="match status" value="1"/>
</dbReference>
<dbReference type="InterPro" id="IPR025836">
    <property type="entry name" value="Zn_knuckle_CX2CX4HX4C"/>
</dbReference>
<dbReference type="GeneID" id="115950861"/>
<reference evidence="3 4" key="1">
    <citation type="journal article" date="2016" name="G3 (Bethesda)">
        <title>First Draft Assembly and Annotation of the Genome of a California Endemic Oak Quercus lobata Nee (Fagaceae).</title>
        <authorList>
            <person name="Sork V.L."/>
            <person name="Fitz-Gibbon S.T."/>
            <person name="Puiu D."/>
            <person name="Crepeau M."/>
            <person name="Gugger P.F."/>
            <person name="Sherman R."/>
            <person name="Stevens K."/>
            <person name="Langley C.H."/>
            <person name="Pellegrini M."/>
            <person name="Salzberg S.L."/>
        </authorList>
    </citation>
    <scope>NUCLEOTIDE SEQUENCE [LARGE SCALE GENOMIC DNA]</scope>
    <source>
        <strain evidence="3 4">cv. SW786</strain>
    </source>
</reference>
<dbReference type="EnsemblPlants" id="QL06p022045:mrna">
    <property type="protein sequence ID" value="QL06p022045:mrna:CDS:1"/>
    <property type="gene ID" value="QL06p022045"/>
</dbReference>
<evidence type="ECO:0000313" key="3">
    <source>
        <dbReference type="EnsemblPlants" id="QL06p022045:mrna:CDS:1"/>
    </source>
</evidence>
<dbReference type="EMBL" id="LRBV02000006">
    <property type="status" value="NOT_ANNOTATED_CDS"/>
    <property type="molecule type" value="Genomic_DNA"/>
</dbReference>
<dbReference type="PANTHER" id="PTHR31286">
    <property type="entry name" value="GLYCINE-RICH CELL WALL STRUCTURAL PROTEIN 1.8-LIKE"/>
    <property type="match status" value="1"/>
</dbReference>
<evidence type="ECO:0000259" key="1">
    <source>
        <dbReference type="Pfam" id="PF14111"/>
    </source>
</evidence>
<evidence type="ECO:0008006" key="5">
    <source>
        <dbReference type="Google" id="ProtNLM"/>
    </source>
</evidence>
<feature type="domain" description="DUF4283" evidence="1">
    <location>
        <begin position="32"/>
        <end position="108"/>
    </location>
</feature>
<feature type="domain" description="Zinc knuckle CX2CX4HX4C" evidence="2">
    <location>
        <begin position="169"/>
        <end position="216"/>
    </location>
</feature>
<dbReference type="RefSeq" id="XP_030923990.1">
    <property type="nucleotide sequence ID" value="XM_031068130.1"/>
</dbReference>
<dbReference type="Pfam" id="PF14111">
    <property type="entry name" value="DUF4283"/>
    <property type="match status" value="1"/>
</dbReference>
<dbReference type="Proteomes" id="UP000594261">
    <property type="component" value="Chromosome 6"/>
</dbReference>
<reference evidence="3" key="2">
    <citation type="submission" date="2021-01" db="UniProtKB">
        <authorList>
            <consortium name="EnsemblPlants"/>
        </authorList>
    </citation>
    <scope>IDENTIFICATION</scope>
</reference>
<dbReference type="PANTHER" id="PTHR31286:SF167">
    <property type="entry name" value="OS09G0268800 PROTEIN"/>
    <property type="match status" value="1"/>
</dbReference>
<dbReference type="KEGG" id="qlo:115950861"/>
<accession>A0A7N2LWD1</accession>
<proteinExistence type="predicted"/>
<evidence type="ECO:0000313" key="4">
    <source>
        <dbReference type="Proteomes" id="UP000594261"/>
    </source>
</evidence>
<dbReference type="InterPro" id="IPR025558">
    <property type="entry name" value="DUF4283"/>
</dbReference>
<dbReference type="AlphaFoldDB" id="A0A7N2LWD1"/>
<dbReference type="OrthoDB" id="1063503at2759"/>
<organism evidence="3 4">
    <name type="scientific">Quercus lobata</name>
    <name type="common">Valley oak</name>
    <dbReference type="NCBI Taxonomy" id="97700"/>
    <lineage>
        <taxon>Eukaryota</taxon>
        <taxon>Viridiplantae</taxon>
        <taxon>Streptophyta</taxon>
        <taxon>Embryophyta</taxon>
        <taxon>Tracheophyta</taxon>
        <taxon>Spermatophyta</taxon>
        <taxon>Magnoliopsida</taxon>
        <taxon>eudicotyledons</taxon>
        <taxon>Gunneridae</taxon>
        <taxon>Pentapetalae</taxon>
        <taxon>rosids</taxon>
        <taxon>fabids</taxon>
        <taxon>Fagales</taxon>
        <taxon>Fagaceae</taxon>
        <taxon>Quercus</taxon>
    </lineage>
</organism>